<protein>
    <recommendedName>
        <fullName evidence="4">Gram-positive cocci surface proteins LPxTG domain-containing protein</fullName>
    </recommendedName>
</protein>
<accession>A0A6J4RPB4</accession>
<feature type="compositionally biased region" description="Low complexity" evidence="1">
    <location>
        <begin position="69"/>
        <end position="106"/>
    </location>
</feature>
<dbReference type="EMBL" id="CADCVH010000118">
    <property type="protein sequence ID" value="CAA9477620.1"/>
    <property type="molecule type" value="Genomic_DNA"/>
</dbReference>
<feature type="region of interest" description="Disordered" evidence="1">
    <location>
        <begin position="16"/>
        <end position="44"/>
    </location>
</feature>
<name>A0A6J4RPB4_9ACTN</name>
<feature type="chain" id="PRO_5026658895" description="Gram-positive cocci surface proteins LPxTG domain-containing protein" evidence="2">
    <location>
        <begin position="18"/>
        <end position="164"/>
    </location>
</feature>
<keyword evidence="2" id="KW-0732">Signal</keyword>
<evidence type="ECO:0000313" key="3">
    <source>
        <dbReference type="EMBL" id="CAA9477620.1"/>
    </source>
</evidence>
<reference evidence="3" key="1">
    <citation type="submission" date="2020-02" db="EMBL/GenBank/DDBJ databases">
        <authorList>
            <person name="Meier V. D."/>
        </authorList>
    </citation>
    <scope>NUCLEOTIDE SEQUENCE</scope>
    <source>
        <strain evidence="3">AVDCRST_MAG02</strain>
    </source>
</reference>
<sequence length="164" mass="15894">MATLLWFMLALPSPAIAQGSPSSSQYEPGTCPAPCTAQTQSVDDSVQGVVDNAKQGTGAVNDAMDKAVEAPAASVSASPEAVLSAETGTGSSPESSSSPGAGTADGETGEGGTGEGGTSEDEGEDEGPDAITILPETGGASPVFLGLGVLLVATGLLTRRVIGG</sequence>
<proteinExistence type="predicted"/>
<dbReference type="AlphaFoldDB" id="A0A6J4RPB4"/>
<evidence type="ECO:0008006" key="4">
    <source>
        <dbReference type="Google" id="ProtNLM"/>
    </source>
</evidence>
<gene>
    <name evidence="3" type="ORF">AVDCRST_MAG02-4594</name>
</gene>
<evidence type="ECO:0000256" key="2">
    <source>
        <dbReference type="SAM" id="SignalP"/>
    </source>
</evidence>
<feature type="region of interest" description="Disordered" evidence="1">
    <location>
        <begin position="60"/>
        <end position="138"/>
    </location>
</feature>
<feature type="compositionally biased region" description="Acidic residues" evidence="1">
    <location>
        <begin position="118"/>
        <end position="128"/>
    </location>
</feature>
<organism evidence="3">
    <name type="scientific">uncultured Rubrobacteraceae bacterium</name>
    <dbReference type="NCBI Taxonomy" id="349277"/>
    <lineage>
        <taxon>Bacteria</taxon>
        <taxon>Bacillati</taxon>
        <taxon>Actinomycetota</taxon>
        <taxon>Rubrobacteria</taxon>
        <taxon>Rubrobacterales</taxon>
        <taxon>Rubrobacteraceae</taxon>
        <taxon>environmental samples</taxon>
    </lineage>
</organism>
<feature type="signal peptide" evidence="2">
    <location>
        <begin position="1"/>
        <end position="17"/>
    </location>
</feature>
<evidence type="ECO:0000256" key="1">
    <source>
        <dbReference type="SAM" id="MobiDB-lite"/>
    </source>
</evidence>